<evidence type="ECO:0000256" key="1">
    <source>
        <dbReference type="SAM" id="MobiDB-lite"/>
    </source>
</evidence>
<feature type="region of interest" description="Disordered" evidence="1">
    <location>
        <begin position="1"/>
        <end position="26"/>
    </location>
</feature>
<reference evidence="3" key="1">
    <citation type="journal article" date="2019" name="Int. J. Syst. Evol. Microbiol.">
        <title>The Global Catalogue of Microorganisms (GCM) 10K type strain sequencing project: providing services to taxonomists for standard genome sequencing and annotation.</title>
        <authorList>
            <consortium name="The Broad Institute Genomics Platform"/>
            <consortium name="The Broad Institute Genome Sequencing Center for Infectious Disease"/>
            <person name="Wu L."/>
            <person name="Ma J."/>
        </authorList>
    </citation>
    <scope>NUCLEOTIDE SEQUENCE [LARGE SCALE GENOMIC DNA]</scope>
    <source>
        <strain evidence="3">JCM 4816</strain>
    </source>
</reference>
<dbReference type="Proteomes" id="UP001501455">
    <property type="component" value="Unassembled WGS sequence"/>
</dbReference>
<evidence type="ECO:0000313" key="3">
    <source>
        <dbReference type="Proteomes" id="UP001501455"/>
    </source>
</evidence>
<protein>
    <submittedName>
        <fullName evidence="2">Uncharacterized protein</fullName>
    </submittedName>
</protein>
<proteinExistence type="predicted"/>
<sequence length="86" mass="8686">MIIVAPVVTSATKSPPGPRADPTVAPSRPPGWACAALIGVEIPVQLPAQGESGAEVCFAGEVLQQDVGAGVIAFTDGCHDLLDHLT</sequence>
<keyword evidence="3" id="KW-1185">Reference proteome</keyword>
<name>A0ABP6U4T4_9ACTN</name>
<evidence type="ECO:0000313" key="2">
    <source>
        <dbReference type="EMBL" id="GAA3502702.1"/>
    </source>
</evidence>
<organism evidence="2 3">
    <name type="scientific">Streptomyces prasinosporus</name>
    <dbReference type="NCBI Taxonomy" id="68256"/>
    <lineage>
        <taxon>Bacteria</taxon>
        <taxon>Bacillati</taxon>
        <taxon>Actinomycetota</taxon>
        <taxon>Actinomycetes</taxon>
        <taxon>Kitasatosporales</taxon>
        <taxon>Streptomycetaceae</taxon>
        <taxon>Streptomyces</taxon>
        <taxon>Streptomyces albogriseolus group</taxon>
    </lineage>
</organism>
<comment type="caution">
    <text evidence="2">The sequence shown here is derived from an EMBL/GenBank/DDBJ whole genome shotgun (WGS) entry which is preliminary data.</text>
</comment>
<gene>
    <name evidence="2" type="ORF">GCM10019016_098110</name>
</gene>
<dbReference type="EMBL" id="BAAAXF010000070">
    <property type="protein sequence ID" value="GAA3502702.1"/>
    <property type="molecule type" value="Genomic_DNA"/>
</dbReference>
<accession>A0ABP6U4T4</accession>